<comment type="caution">
    <text evidence="2">The sequence shown here is derived from an EMBL/GenBank/DDBJ whole genome shotgun (WGS) entry which is preliminary data.</text>
</comment>
<sequence length="253" mass="29665">MSAKFVFNYQALNFHHDSLQQRRKNENSAILPRILKDKPRSGKKRSIRTQDVIERVATKLKYNEYQYNSVEKIIEAIIHEFIDQTDIRRRVYDKISVMHKFDPSDEKFYLKMNENNDTSSESCDSEYSDASTGYMSENKYSISKTDTIWSNKPIPRQTLQFIEHVNIRTYESRVGYFMKFIDQKVLDIIVKCTNDRANFLHLKFSVSVFSIDSRELKAFIGLLIMSGLCKSSKENATMMWKCGPLGRNVFRAT</sequence>
<accession>A0A177BAH0</accession>
<name>A0A177BAH0_9BILA</name>
<dbReference type="EMBL" id="LWCA01000148">
    <property type="protein sequence ID" value="OAF70434.1"/>
    <property type="molecule type" value="Genomic_DNA"/>
</dbReference>
<dbReference type="AlphaFoldDB" id="A0A177BAH0"/>
<feature type="non-terminal residue" evidence="2">
    <location>
        <position position="253"/>
    </location>
</feature>
<evidence type="ECO:0000259" key="1">
    <source>
        <dbReference type="Pfam" id="PF13843"/>
    </source>
</evidence>
<evidence type="ECO:0000313" key="3">
    <source>
        <dbReference type="Proteomes" id="UP000078046"/>
    </source>
</evidence>
<reference evidence="2 3" key="1">
    <citation type="submission" date="2016-04" db="EMBL/GenBank/DDBJ databases">
        <title>The genome of Intoshia linei affirms orthonectids as highly simplified spiralians.</title>
        <authorList>
            <person name="Mikhailov K.V."/>
            <person name="Slusarev G.S."/>
            <person name="Nikitin M.A."/>
            <person name="Logacheva M.D."/>
            <person name="Penin A."/>
            <person name="Aleoshin V."/>
            <person name="Panchin Y.V."/>
        </authorList>
    </citation>
    <scope>NUCLEOTIDE SEQUENCE [LARGE SCALE GENOMIC DNA]</scope>
    <source>
        <strain evidence="2">Intl2013</strain>
        <tissue evidence="2">Whole animal</tissue>
    </source>
</reference>
<feature type="domain" description="PiggyBac transposable element-derived protein" evidence="1">
    <location>
        <begin position="174"/>
        <end position="250"/>
    </location>
</feature>
<dbReference type="Pfam" id="PF13843">
    <property type="entry name" value="DDE_Tnp_1_7"/>
    <property type="match status" value="1"/>
</dbReference>
<gene>
    <name evidence="2" type="ORF">A3Q56_01802</name>
</gene>
<proteinExistence type="predicted"/>
<protein>
    <recommendedName>
        <fullName evidence="1">PiggyBac transposable element-derived protein domain-containing protein</fullName>
    </recommendedName>
</protein>
<keyword evidence="3" id="KW-1185">Reference proteome</keyword>
<evidence type="ECO:0000313" key="2">
    <source>
        <dbReference type="EMBL" id="OAF70434.1"/>
    </source>
</evidence>
<organism evidence="2 3">
    <name type="scientific">Intoshia linei</name>
    <dbReference type="NCBI Taxonomy" id="1819745"/>
    <lineage>
        <taxon>Eukaryota</taxon>
        <taxon>Metazoa</taxon>
        <taxon>Spiralia</taxon>
        <taxon>Lophotrochozoa</taxon>
        <taxon>Mesozoa</taxon>
        <taxon>Orthonectida</taxon>
        <taxon>Rhopaluridae</taxon>
        <taxon>Intoshia</taxon>
    </lineage>
</organism>
<dbReference type="Proteomes" id="UP000078046">
    <property type="component" value="Unassembled WGS sequence"/>
</dbReference>
<dbReference type="InterPro" id="IPR029526">
    <property type="entry name" value="PGBD"/>
</dbReference>
<dbReference type="OrthoDB" id="6761589at2759"/>